<feature type="domain" description="Nucleotidyl transferase" evidence="1">
    <location>
        <begin position="2"/>
        <end position="202"/>
    </location>
</feature>
<dbReference type="InterPro" id="IPR013446">
    <property type="entry name" value="G1P_cyt_trans-like"/>
</dbReference>
<keyword evidence="2" id="KW-0548">Nucleotidyltransferase</keyword>
<organism evidence="2 3">
    <name type="scientific">Candidatus Avelusimicrobium gallicola</name>
    <dbReference type="NCBI Taxonomy" id="2562704"/>
    <lineage>
        <taxon>Bacteria</taxon>
        <taxon>Pseudomonadati</taxon>
        <taxon>Elusimicrobiota</taxon>
        <taxon>Elusimicrobia</taxon>
        <taxon>Elusimicrobiales</taxon>
        <taxon>Elusimicrobiaceae</taxon>
        <taxon>Candidatus Avelusimicrobium</taxon>
    </lineage>
</organism>
<comment type="caution">
    <text evidence="2">The sequence shown here is derived from an EMBL/GenBank/DDBJ whole genome shotgun (WGS) entry which is preliminary data.</text>
</comment>
<dbReference type="InterPro" id="IPR029044">
    <property type="entry name" value="Nucleotide-diphossugar_trans"/>
</dbReference>
<dbReference type="NCBIfam" id="TIGR02623">
    <property type="entry name" value="G1P_cyt_trans"/>
    <property type="match status" value="1"/>
</dbReference>
<dbReference type="RefSeq" id="WP_087286157.1">
    <property type="nucleotide sequence ID" value="NZ_NFJD01000001.1"/>
</dbReference>
<dbReference type="PANTHER" id="PTHR47183:SF1">
    <property type="entry name" value="GLUCOSE-1-PHOSPHATE CYTIDYLYLTRANSFERASE"/>
    <property type="match status" value="1"/>
</dbReference>
<dbReference type="InterPro" id="IPR005835">
    <property type="entry name" value="NTP_transferase_dom"/>
</dbReference>
<sequence length="259" mass="29436">MKVLLLAGGLGTRLGEETSIRPKPMVEIGGYPIIWHIMKLYTHYGFTDFIILCGYKSEVIKEYFLNYYTNNSDVTIDFSNNQIDIHRNRCEPWKVTMLYTGRNALTGSRIKQARHYVGQEPFMLTYGDGVSDVNIKKLLEEHNRSGKLVTLTAVQPTGRFGAINIQADNSISRFQEKPVGDGAWVNGGFFVCQPEAFDYIADGENVTWEKEPLCSLAQAGQLGAYKHNGFWHPMDTLRDKMELNELWAAGKAPWKVWED</sequence>
<gene>
    <name evidence="2" type="ORF">B5F75_00130</name>
</gene>
<protein>
    <submittedName>
        <fullName evidence="2">Glucose-1-phosphate cytidylyltransferase</fullName>
    </submittedName>
</protein>
<dbReference type="AlphaFoldDB" id="A0A1Y4DEA6"/>
<name>A0A1Y4DEA6_9BACT</name>
<dbReference type="OrthoDB" id="9801899at2"/>
<dbReference type="GO" id="GO:0047343">
    <property type="term" value="F:glucose-1-phosphate cytidylyltransferase activity"/>
    <property type="evidence" value="ECO:0007669"/>
    <property type="project" value="InterPro"/>
</dbReference>
<evidence type="ECO:0000259" key="1">
    <source>
        <dbReference type="Pfam" id="PF00483"/>
    </source>
</evidence>
<dbReference type="Pfam" id="PF00483">
    <property type="entry name" value="NTP_transferase"/>
    <property type="match status" value="1"/>
</dbReference>
<dbReference type="Proteomes" id="UP000196368">
    <property type="component" value="Unassembled WGS sequence"/>
</dbReference>
<dbReference type="Gene3D" id="3.90.550.10">
    <property type="entry name" value="Spore Coat Polysaccharide Biosynthesis Protein SpsA, Chain A"/>
    <property type="match status" value="1"/>
</dbReference>
<evidence type="ECO:0000313" key="3">
    <source>
        <dbReference type="Proteomes" id="UP000196368"/>
    </source>
</evidence>
<dbReference type="GO" id="GO:0009243">
    <property type="term" value="P:O antigen biosynthetic process"/>
    <property type="evidence" value="ECO:0007669"/>
    <property type="project" value="InterPro"/>
</dbReference>
<reference evidence="3" key="1">
    <citation type="submission" date="2017-04" db="EMBL/GenBank/DDBJ databases">
        <title>Function of individual gut microbiota members based on whole genome sequencing of pure cultures obtained from chicken caecum.</title>
        <authorList>
            <person name="Medvecky M."/>
            <person name="Cejkova D."/>
            <person name="Polansky O."/>
            <person name="Karasova D."/>
            <person name="Kubasova T."/>
            <person name="Cizek A."/>
            <person name="Rychlik I."/>
        </authorList>
    </citation>
    <scope>NUCLEOTIDE SEQUENCE [LARGE SCALE GENOMIC DNA]</scope>
    <source>
        <strain evidence="3">An273</strain>
    </source>
</reference>
<keyword evidence="3" id="KW-1185">Reference proteome</keyword>
<dbReference type="InterPro" id="IPR046981">
    <property type="entry name" value="G1P_cyt_trans"/>
</dbReference>
<proteinExistence type="predicted"/>
<evidence type="ECO:0000313" key="2">
    <source>
        <dbReference type="EMBL" id="OUO57225.1"/>
    </source>
</evidence>
<dbReference type="CDD" id="cd02524">
    <property type="entry name" value="G1P_cytidylyltransferase"/>
    <property type="match status" value="1"/>
</dbReference>
<dbReference type="SUPFAM" id="SSF53448">
    <property type="entry name" value="Nucleotide-diphospho-sugar transferases"/>
    <property type="match status" value="1"/>
</dbReference>
<dbReference type="EMBL" id="NFJD01000001">
    <property type="protein sequence ID" value="OUO57225.1"/>
    <property type="molecule type" value="Genomic_DNA"/>
</dbReference>
<accession>A0A1Y4DEA6</accession>
<dbReference type="PANTHER" id="PTHR47183">
    <property type="entry name" value="GLUCOSE-1-PHOSPHATE CYTIDYLYLTRANSFERASE-RELATED"/>
    <property type="match status" value="1"/>
</dbReference>
<keyword evidence="2" id="KW-0808">Transferase</keyword>